<reference evidence="1 2" key="1">
    <citation type="submission" date="2024-04" db="EMBL/GenBank/DDBJ databases">
        <authorList>
            <person name="Fracassetti M."/>
        </authorList>
    </citation>
    <scope>NUCLEOTIDE SEQUENCE [LARGE SCALE GENOMIC DNA]</scope>
</reference>
<protein>
    <recommendedName>
        <fullName evidence="3">Reverse transcriptase domain-containing protein</fullName>
    </recommendedName>
</protein>
<evidence type="ECO:0000313" key="2">
    <source>
        <dbReference type="Proteomes" id="UP001497516"/>
    </source>
</evidence>
<dbReference type="InterPro" id="IPR051320">
    <property type="entry name" value="Viral_Replic_Matur_Polypro"/>
</dbReference>
<keyword evidence="2" id="KW-1185">Reference proteome</keyword>
<proteinExistence type="predicted"/>
<evidence type="ECO:0008006" key="3">
    <source>
        <dbReference type="Google" id="ProtNLM"/>
    </source>
</evidence>
<dbReference type="InterPro" id="IPR043128">
    <property type="entry name" value="Rev_trsase/Diguanyl_cyclase"/>
</dbReference>
<accession>A0AAV2E0X1</accession>
<dbReference type="PANTHER" id="PTHR33064:SF39">
    <property type="match status" value="1"/>
</dbReference>
<name>A0AAV2E0X1_9ROSI</name>
<dbReference type="EMBL" id="OZ034816">
    <property type="protein sequence ID" value="CAL1379298.1"/>
    <property type="molecule type" value="Genomic_DNA"/>
</dbReference>
<dbReference type="SUPFAM" id="SSF56672">
    <property type="entry name" value="DNA/RNA polymerases"/>
    <property type="match status" value="1"/>
</dbReference>
<organism evidence="1 2">
    <name type="scientific">Linum trigynum</name>
    <dbReference type="NCBI Taxonomy" id="586398"/>
    <lineage>
        <taxon>Eukaryota</taxon>
        <taxon>Viridiplantae</taxon>
        <taxon>Streptophyta</taxon>
        <taxon>Embryophyta</taxon>
        <taxon>Tracheophyta</taxon>
        <taxon>Spermatophyta</taxon>
        <taxon>Magnoliopsida</taxon>
        <taxon>eudicotyledons</taxon>
        <taxon>Gunneridae</taxon>
        <taxon>Pentapetalae</taxon>
        <taxon>rosids</taxon>
        <taxon>fabids</taxon>
        <taxon>Malpighiales</taxon>
        <taxon>Linaceae</taxon>
        <taxon>Linum</taxon>
    </lineage>
</organism>
<dbReference type="Proteomes" id="UP001497516">
    <property type="component" value="Chromosome 3"/>
</dbReference>
<evidence type="ECO:0000313" key="1">
    <source>
        <dbReference type="EMBL" id="CAL1379298.1"/>
    </source>
</evidence>
<dbReference type="Gene3D" id="3.30.70.270">
    <property type="match status" value="1"/>
</dbReference>
<dbReference type="InterPro" id="IPR043502">
    <property type="entry name" value="DNA/RNA_pol_sf"/>
</dbReference>
<sequence length="107" mass="12081">MITIFDKLVGEIMEVFIDNFSVLRDSFAHCLASLEKVLARCEETNLALSWEKSHFMVREGIVLGHKISKKGIEVDKAKVETISKLPPSTPIRESRTSLDMWGYPASL</sequence>
<gene>
    <name evidence="1" type="ORF">LTRI10_LOCUS20827</name>
</gene>
<dbReference type="PANTHER" id="PTHR33064">
    <property type="entry name" value="POL PROTEIN"/>
    <property type="match status" value="1"/>
</dbReference>
<dbReference type="AlphaFoldDB" id="A0AAV2E0X1"/>